<accession>A0A5B8RBP2</accession>
<name>A0A5B8RBP2_9ZZZZ</name>
<dbReference type="CDD" id="cd03811">
    <property type="entry name" value="GT4_GT28_WabH-like"/>
    <property type="match status" value="1"/>
</dbReference>
<dbReference type="EMBL" id="MN079150">
    <property type="protein sequence ID" value="QEA06539.1"/>
    <property type="molecule type" value="Genomic_DNA"/>
</dbReference>
<reference evidence="4" key="1">
    <citation type="submission" date="2019-06" db="EMBL/GenBank/DDBJ databases">
        <authorList>
            <person name="Murdoch R.W."/>
            <person name="Fathepure B."/>
        </authorList>
    </citation>
    <scope>NUCLEOTIDE SEQUENCE</scope>
</reference>
<feature type="domain" description="Glycosyltransferase subfamily 4-like N-terminal" evidence="3">
    <location>
        <begin position="24"/>
        <end position="210"/>
    </location>
</feature>
<evidence type="ECO:0000256" key="1">
    <source>
        <dbReference type="ARBA" id="ARBA00022676"/>
    </source>
</evidence>
<evidence type="ECO:0000313" key="4">
    <source>
        <dbReference type="EMBL" id="QEA06539.1"/>
    </source>
</evidence>
<dbReference type="Pfam" id="PF13692">
    <property type="entry name" value="Glyco_trans_1_4"/>
    <property type="match status" value="1"/>
</dbReference>
<dbReference type="SUPFAM" id="SSF53756">
    <property type="entry name" value="UDP-Glycosyltransferase/glycogen phosphorylase"/>
    <property type="match status" value="1"/>
</dbReference>
<dbReference type="AlphaFoldDB" id="A0A5B8RBP2"/>
<evidence type="ECO:0000256" key="2">
    <source>
        <dbReference type="ARBA" id="ARBA00022679"/>
    </source>
</evidence>
<protein>
    <submittedName>
        <fullName evidence="4">Glycosyltransferase Gtf1</fullName>
        <ecNumber evidence="4">2.4.1.-</ecNumber>
    </submittedName>
</protein>
<dbReference type="GO" id="GO:0016757">
    <property type="term" value="F:glycosyltransferase activity"/>
    <property type="evidence" value="ECO:0007669"/>
    <property type="project" value="UniProtKB-KW"/>
</dbReference>
<dbReference type="Gene3D" id="3.40.50.2000">
    <property type="entry name" value="Glycogen Phosphorylase B"/>
    <property type="match status" value="2"/>
</dbReference>
<dbReference type="Pfam" id="PF13439">
    <property type="entry name" value="Glyco_transf_4"/>
    <property type="match status" value="1"/>
</dbReference>
<keyword evidence="2 4" id="KW-0808">Transferase</keyword>
<keyword evidence="1 4" id="KW-0328">Glycosyltransferase</keyword>
<dbReference type="EC" id="2.4.1.-" evidence="4"/>
<proteinExistence type="predicted"/>
<evidence type="ECO:0000259" key="3">
    <source>
        <dbReference type="Pfam" id="PF13439"/>
    </source>
</evidence>
<gene>
    <name evidence="4" type="primary">gtf1_3</name>
    <name evidence="4" type="ORF">KBTEX_02879</name>
</gene>
<sequence>MTEPDPSFEAPTVALFLRSLAGVGPVRVFLDLAAALAARGYRVDLLVAYGSGAYRDRVPPGVQLVDLRAPVAQACLPALVRRPGLLRALGPIVWLPGAPRVLGAIPALARYLVRARPATLLAAQHYGNLAAVCAHALAGSDARLLLSQRTQISDYLRAGRTPRKRLVLGPVRRLYPRAEAVIAVSRGVAADLCERTGLDPARVPVIPNPVVDDGLRERAAVPSGHPWLDEPDGAPVLLAAGRLHYQKDFPTLLRAFARLRADRAARLIILGEGRERRALEQQARQLGVAADVDMPGFVDNPFAFMARASAFVLSSRYEGLPGVLIQALACDCPVVSTDCPSGPAEILEDGRWGRLVPVGDDRAMADALAATLAEPPAPGTVCQRAGAFTMERILVLYQKQLPPAPGPGHGDACQG</sequence>
<organism evidence="4">
    <name type="scientific">uncultured organism</name>
    <dbReference type="NCBI Taxonomy" id="155900"/>
    <lineage>
        <taxon>unclassified sequences</taxon>
        <taxon>environmental samples</taxon>
    </lineage>
</organism>
<dbReference type="InterPro" id="IPR028098">
    <property type="entry name" value="Glyco_trans_4-like_N"/>
</dbReference>
<dbReference type="PANTHER" id="PTHR12526">
    <property type="entry name" value="GLYCOSYLTRANSFERASE"/>
    <property type="match status" value="1"/>
</dbReference>
<dbReference type="PANTHER" id="PTHR12526:SF510">
    <property type="entry name" value="D-INOSITOL 3-PHOSPHATE GLYCOSYLTRANSFERASE"/>
    <property type="match status" value="1"/>
</dbReference>